<organism evidence="1 2">
    <name type="scientific">Pleurodeles waltl</name>
    <name type="common">Iberian ribbed newt</name>
    <dbReference type="NCBI Taxonomy" id="8319"/>
    <lineage>
        <taxon>Eukaryota</taxon>
        <taxon>Metazoa</taxon>
        <taxon>Chordata</taxon>
        <taxon>Craniata</taxon>
        <taxon>Vertebrata</taxon>
        <taxon>Euteleostomi</taxon>
        <taxon>Amphibia</taxon>
        <taxon>Batrachia</taxon>
        <taxon>Caudata</taxon>
        <taxon>Salamandroidea</taxon>
        <taxon>Salamandridae</taxon>
        <taxon>Pleurodelinae</taxon>
        <taxon>Pleurodeles</taxon>
    </lineage>
</organism>
<gene>
    <name evidence="1" type="ORF">NDU88_001070</name>
</gene>
<evidence type="ECO:0000313" key="2">
    <source>
        <dbReference type="Proteomes" id="UP001066276"/>
    </source>
</evidence>
<dbReference type="EMBL" id="JANPWB010000004">
    <property type="protein sequence ID" value="KAJ1191754.1"/>
    <property type="molecule type" value="Genomic_DNA"/>
</dbReference>
<protein>
    <submittedName>
        <fullName evidence="1">Uncharacterized protein</fullName>
    </submittedName>
</protein>
<proteinExistence type="predicted"/>
<name>A0AAV7UUZ6_PLEWA</name>
<dbReference type="Proteomes" id="UP001066276">
    <property type="component" value="Chromosome 2_2"/>
</dbReference>
<accession>A0AAV7UUZ6</accession>
<dbReference type="AlphaFoldDB" id="A0AAV7UUZ6"/>
<evidence type="ECO:0000313" key="1">
    <source>
        <dbReference type="EMBL" id="KAJ1191754.1"/>
    </source>
</evidence>
<keyword evidence="2" id="KW-1185">Reference proteome</keyword>
<sequence length="108" mass="11971">MGAPHIGVPFDWAGPLLLPCWIRAAWSLRKHREVVARLHFQGSRGRASTGLLPALPCLHQDPRGELASEQLYLGDFDVLEQLSPQAVLYQPSCMTPRCRSGLGARTRL</sequence>
<reference evidence="1" key="1">
    <citation type="journal article" date="2022" name="bioRxiv">
        <title>Sequencing and chromosome-scale assembly of the giantPleurodeles waltlgenome.</title>
        <authorList>
            <person name="Brown T."/>
            <person name="Elewa A."/>
            <person name="Iarovenko S."/>
            <person name="Subramanian E."/>
            <person name="Araus A.J."/>
            <person name="Petzold A."/>
            <person name="Susuki M."/>
            <person name="Suzuki K.-i.T."/>
            <person name="Hayashi T."/>
            <person name="Toyoda A."/>
            <person name="Oliveira C."/>
            <person name="Osipova E."/>
            <person name="Leigh N.D."/>
            <person name="Simon A."/>
            <person name="Yun M.H."/>
        </authorList>
    </citation>
    <scope>NUCLEOTIDE SEQUENCE</scope>
    <source>
        <strain evidence="1">20211129_DDA</strain>
        <tissue evidence="1">Liver</tissue>
    </source>
</reference>
<comment type="caution">
    <text evidence="1">The sequence shown here is derived from an EMBL/GenBank/DDBJ whole genome shotgun (WGS) entry which is preliminary data.</text>
</comment>